<dbReference type="EMBL" id="JARAKH010000024">
    <property type="protein sequence ID" value="KAK8391674.1"/>
    <property type="molecule type" value="Genomic_DNA"/>
</dbReference>
<accession>A0AAW0TWK2</accession>
<dbReference type="Proteomes" id="UP001487740">
    <property type="component" value="Unassembled WGS sequence"/>
</dbReference>
<dbReference type="AlphaFoldDB" id="A0AAW0TWK2"/>
<proteinExistence type="predicted"/>
<evidence type="ECO:0000313" key="1">
    <source>
        <dbReference type="EMBL" id="KAK8391674.1"/>
    </source>
</evidence>
<keyword evidence="2" id="KW-1185">Reference proteome</keyword>
<gene>
    <name evidence="1" type="ORF">O3P69_017298</name>
</gene>
<reference evidence="1 2" key="1">
    <citation type="submission" date="2023-03" db="EMBL/GenBank/DDBJ databases">
        <title>High-quality genome of Scylla paramamosain provides insights in environmental adaptation.</title>
        <authorList>
            <person name="Zhang L."/>
        </authorList>
    </citation>
    <scope>NUCLEOTIDE SEQUENCE [LARGE SCALE GENOMIC DNA]</scope>
    <source>
        <strain evidence="1">LZ_2023a</strain>
        <tissue evidence="1">Muscle</tissue>
    </source>
</reference>
<comment type="caution">
    <text evidence="1">The sequence shown here is derived from an EMBL/GenBank/DDBJ whole genome shotgun (WGS) entry which is preliminary data.</text>
</comment>
<sequence>MLITGHQQEDRATHLALRHHWAKKQRNIEALQKVHNMPAGPGDAPTQNCSGRLHLSNVQTEWFGNNLHLNKETPDLYSTQEAVPQHSGRGRAGKVFLIHPGGGVP</sequence>
<organism evidence="1 2">
    <name type="scientific">Scylla paramamosain</name>
    <name type="common">Mud crab</name>
    <dbReference type="NCBI Taxonomy" id="85552"/>
    <lineage>
        <taxon>Eukaryota</taxon>
        <taxon>Metazoa</taxon>
        <taxon>Ecdysozoa</taxon>
        <taxon>Arthropoda</taxon>
        <taxon>Crustacea</taxon>
        <taxon>Multicrustacea</taxon>
        <taxon>Malacostraca</taxon>
        <taxon>Eumalacostraca</taxon>
        <taxon>Eucarida</taxon>
        <taxon>Decapoda</taxon>
        <taxon>Pleocyemata</taxon>
        <taxon>Brachyura</taxon>
        <taxon>Eubrachyura</taxon>
        <taxon>Portunoidea</taxon>
        <taxon>Portunidae</taxon>
        <taxon>Portuninae</taxon>
        <taxon>Scylla</taxon>
    </lineage>
</organism>
<name>A0AAW0TWK2_SCYPA</name>
<protein>
    <submittedName>
        <fullName evidence="1">Uncharacterized protein</fullName>
    </submittedName>
</protein>
<evidence type="ECO:0000313" key="2">
    <source>
        <dbReference type="Proteomes" id="UP001487740"/>
    </source>
</evidence>